<proteinExistence type="predicted"/>
<gene>
    <name evidence="1" type="ORF">CEXT_755601</name>
</gene>
<dbReference type="Proteomes" id="UP001054945">
    <property type="component" value="Unassembled WGS sequence"/>
</dbReference>
<dbReference type="AlphaFoldDB" id="A0AAV4Y4M2"/>
<name>A0AAV4Y4M2_CAEEX</name>
<keyword evidence="2" id="KW-1185">Reference proteome</keyword>
<evidence type="ECO:0000313" key="1">
    <source>
        <dbReference type="EMBL" id="GIZ02293.1"/>
    </source>
</evidence>
<dbReference type="EMBL" id="BPLR01001432">
    <property type="protein sequence ID" value="GIZ02293.1"/>
    <property type="molecule type" value="Genomic_DNA"/>
</dbReference>
<accession>A0AAV4Y4M2</accession>
<protein>
    <submittedName>
        <fullName evidence="1">Uncharacterized protein</fullName>
    </submittedName>
</protein>
<sequence>MSGLDCIQSRPPEELDEKTTVYEIEIFSHRNSICIKMSNYQVIIRALPIDAEVTPDLLRPQDIDPHSPLYKKTNPVGDPEGYNVKIPDKLSLKVSQAILVSPVSILKLESSNRLQKIRIKILLEVPVVQRPSSTA</sequence>
<organism evidence="1 2">
    <name type="scientific">Caerostris extrusa</name>
    <name type="common">Bark spider</name>
    <name type="synonym">Caerostris bankana</name>
    <dbReference type="NCBI Taxonomy" id="172846"/>
    <lineage>
        <taxon>Eukaryota</taxon>
        <taxon>Metazoa</taxon>
        <taxon>Ecdysozoa</taxon>
        <taxon>Arthropoda</taxon>
        <taxon>Chelicerata</taxon>
        <taxon>Arachnida</taxon>
        <taxon>Araneae</taxon>
        <taxon>Araneomorphae</taxon>
        <taxon>Entelegynae</taxon>
        <taxon>Araneoidea</taxon>
        <taxon>Araneidae</taxon>
        <taxon>Caerostris</taxon>
    </lineage>
</organism>
<comment type="caution">
    <text evidence="1">The sequence shown here is derived from an EMBL/GenBank/DDBJ whole genome shotgun (WGS) entry which is preliminary data.</text>
</comment>
<reference evidence="1 2" key="1">
    <citation type="submission" date="2021-06" db="EMBL/GenBank/DDBJ databases">
        <title>Caerostris extrusa draft genome.</title>
        <authorList>
            <person name="Kono N."/>
            <person name="Arakawa K."/>
        </authorList>
    </citation>
    <scope>NUCLEOTIDE SEQUENCE [LARGE SCALE GENOMIC DNA]</scope>
</reference>
<evidence type="ECO:0000313" key="2">
    <source>
        <dbReference type="Proteomes" id="UP001054945"/>
    </source>
</evidence>